<dbReference type="RefSeq" id="WP_006969540.1">
    <property type="nucleotide sequence ID" value="NZ_ABCS01000004.1"/>
</dbReference>
<reference evidence="1 2" key="1">
    <citation type="submission" date="2007-06" db="EMBL/GenBank/DDBJ databases">
        <authorList>
            <person name="Shimkets L."/>
            <person name="Ferriera S."/>
            <person name="Johnson J."/>
            <person name="Kravitz S."/>
            <person name="Beeson K."/>
            <person name="Sutton G."/>
            <person name="Rogers Y.-H."/>
            <person name="Friedman R."/>
            <person name="Frazier M."/>
            <person name="Venter J.C."/>
        </authorList>
    </citation>
    <scope>NUCLEOTIDE SEQUENCE [LARGE SCALE GENOMIC DNA]</scope>
    <source>
        <strain evidence="1 2">SIR-1</strain>
    </source>
</reference>
<dbReference type="EMBL" id="ABCS01000004">
    <property type="protein sequence ID" value="EDM81263.1"/>
    <property type="molecule type" value="Genomic_DNA"/>
</dbReference>
<name>A6FYJ1_9BACT</name>
<evidence type="ECO:0000313" key="1">
    <source>
        <dbReference type="EMBL" id="EDM81263.1"/>
    </source>
</evidence>
<organism evidence="1 2">
    <name type="scientific">Plesiocystis pacifica SIR-1</name>
    <dbReference type="NCBI Taxonomy" id="391625"/>
    <lineage>
        <taxon>Bacteria</taxon>
        <taxon>Pseudomonadati</taxon>
        <taxon>Myxococcota</taxon>
        <taxon>Polyangia</taxon>
        <taxon>Nannocystales</taxon>
        <taxon>Nannocystaceae</taxon>
        <taxon>Plesiocystis</taxon>
    </lineage>
</organism>
<protein>
    <submittedName>
        <fullName evidence="1">Uncharacterized protein</fullName>
    </submittedName>
</protein>
<sequence>MSHRHALELLAADRGYLVQLCRECSIVHVDVGPVTLRLRPGALDSLAQVLTRASHELHRAEANEETVRIELEKLTAPSLVN</sequence>
<gene>
    <name evidence="1" type="ORF">PPSIR1_40305</name>
</gene>
<evidence type="ECO:0000313" key="2">
    <source>
        <dbReference type="Proteomes" id="UP000005801"/>
    </source>
</evidence>
<dbReference type="Proteomes" id="UP000005801">
    <property type="component" value="Unassembled WGS sequence"/>
</dbReference>
<dbReference type="OrthoDB" id="5383001at2"/>
<accession>A6FYJ1</accession>
<comment type="caution">
    <text evidence="1">The sequence shown here is derived from an EMBL/GenBank/DDBJ whole genome shotgun (WGS) entry which is preliminary data.</text>
</comment>
<proteinExistence type="predicted"/>
<dbReference type="AlphaFoldDB" id="A6FYJ1"/>
<keyword evidence="2" id="KW-1185">Reference proteome</keyword>